<evidence type="ECO:0000313" key="1">
    <source>
        <dbReference type="EMBL" id="AXI77205.1"/>
    </source>
</evidence>
<accession>A0A345SU00</accession>
<reference evidence="2" key="1">
    <citation type="submission" date="2018-07" db="EMBL/GenBank/DDBJ databases">
        <title>Streptacidiphilus bronchialis DSM 106435 chromosome.</title>
        <authorList>
            <person name="Batra D."/>
            <person name="Gulvik C.A."/>
        </authorList>
    </citation>
    <scope>NUCLEOTIDE SEQUENCE [LARGE SCALE GENOMIC DNA]</scope>
    <source>
        <strain evidence="2">DSM 106435</strain>
    </source>
</reference>
<dbReference type="KEGG" id="stri:C7M71_006905"/>
<name>A0A345SU00_9ACTN</name>
<dbReference type="EMBL" id="CP031264">
    <property type="protein sequence ID" value="AXI77205.1"/>
    <property type="molecule type" value="Genomic_DNA"/>
</dbReference>
<dbReference type="OrthoDB" id="4225461at2"/>
<keyword evidence="2" id="KW-1185">Reference proteome</keyword>
<gene>
    <name evidence="1" type="ORF">C7M71_006905</name>
</gene>
<protein>
    <submittedName>
        <fullName evidence="1">Uncharacterized protein</fullName>
    </submittedName>
</protein>
<dbReference type="AlphaFoldDB" id="A0A345SU00"/>
<proteinExistence type="predicted"/>
<evidence type="ECO:0000313" key="2">
    <source>
        <dbReference type="Proteomes" id="UP000249340"/>
    </source>
</evidence>
<sequence length="82" mass="9277">MGEENERLARLAVEYHEIGCSIAEIADLLIDKHPNLSLVPFRLSQVLRSAFGLSAHDLQYVTAWVQGEISLETLEERLQVSR</sequence>
<organism evidence="1 2">
    <name type="scientific">Peterkaempfera bronchialis</name>
    <dbReference type="NCBI Taxonomy" id="2126346"/>
    <lineage>
        <taxon>Bacteria</taxon>
        <taxon>Bacillati</taxon>
        <taxon>Actinomycetota</taxon>
        <taxon>Actinomycetes</taxon>
        <taxon>Kitasatosporales</taxon>
        <taxon>Streptomycetaceae</taxon>
        <taxon>Peterkaempfera</taxon>
    </lineage>
</organism>
<dbReference type="Proteomes" id="UP000249340">
    <property type="component" value="Chromosome"/>
</dbReference>